<keyword evidence="1" id="KW-0732">Signal</keyword>
<organism evidence="3 4">
    <name type="scientific">Maribacter spongiicola</name>
    <dbReference type="NCBI Taxonomy" id="1206753"/>
    <lineage>
        <taxon>Bacteria</taxon>
        <taxon>Pseudomonadati</taxon>
        <taxon>Bacteroidota</taxon>
        <taxon>Flavobacteriia</taxon>
        <taxon>Flavobacteriales</taxon>
        <taxon>Flavobacteriaceae</taxon>
        <taxon>Maribacter</taxon>
    </lineage>
</organism>
<gene>
    <name evidence="3" type="ORF">CLV90_1459</name>
</gene>
<evidence type="ECO:0000313" key="3">
    <source>
        <dbReference type="EMBL" id="TDT47384.1"/>
    </source>
</evidence>
<evidence type="ECO:0000256" key="1">
    <source>
        <dbReference type="SAM" id="SignalP"/>
    </source>
</evidence>
<dbReference type="InterPro" id="IPR010496">
    <property type="entry name" value="AL/BT2_dom"/>
</dbReference>
<proteinExistence type="predicted"/>
<evidence type="ECO:0000313" key="4">
    <source>
        <dbReference type="Proteomes" id="UP000294749"/>
    </source>
</evidence>
<dbReference type="AlphaFoldDB" id="A0A4R7KBJ0"/>
<comment type="caution">
    <text evidence="3">The sequence shown here is derived from an EMBL/GenBank/DDBJ whole genome shotgun (WGS) entry which is preliminary data.</text>
</comment>
<sequence length="289" mass="32646">MSRIKLLIKTFLILNFLGLGSQALSAQITKTESKDWVPLLDTELTQWEVWTGVPETSVKNLPPSYKKDENGVNKDPIGLGDPMDIFKVVRNKDGDLVLHISGEVYAGLTSLKTYSNYHLTLLFKWGEKKYEPRLARKRDNGILYHCYGEHGAFWNVWKSSLEYQIQEGDFGDLYTLAGTKANITIDDDGKWSSNSEKLNKTIHTIRKEDAESPNGEWSRLDLYVLEDSAVHVTNGKVVMALTDAKTKNGKKLDSGQLQLQSESAECYMKDINIRPISKFPKSIKKAAEL</sequence>
<protein>
    <submittedName>
        <fullName evidence="3">Uncharacterized protein DUF1080</fullName>
    </submittedName>
</protein>
<accession>A0A4R7KBJ0</accession>
<keyword evidence="4" id="KW-1185">Reference proteome</keyword>
<dbReference type="RefSeq" id="WP_133686769.1">
    <property type="nucleotide sequence ID" value="NZ_SOAY01000010.1"/>
</dbReference>
<evidence type="ECO:0000259" key="2">
    <source>
        <dbReference type="Pfam" id="PF06439"/>
    </source>
</evidence>
<dbReference type="Gene3D" id="2.60.120.560">
    <property type="entry name" value="Exo-inulinase, domain 1"/>
    <property type="match status" value="1"/>
</dbReference>
<dbReference type="OrthoDB" id="259356at2"/>
<dbReference type="Pfam" id="PF06439">
    <property type="entry name" value="3keto-disac_hyd"/>
    <property type="match status" value="1"/>
</dbReference>
<name>A0A4R7KBJ0_9FLAO</name>
<dbReference type="Proteomes" id="UP000294749">
    <property type="component" value="Unassembled WGS sequence"/>
</dbReference>
<feature type="chain" id="PRO_5020780885" evidence="1">
    <location>
        <begin position="27"/>
        <end position="289"/>
    </location>
</feature>
<feature type="domain" description="3-keto-alpha-glucoside-1,2-lyase/3-keto-2-hydroxy-glucal hydratase" evidence="2">
    <location>
        <begin position="35"/>
        <end position="274"/>
    </location>
</feature>
<reference evidence="3 4" key="1">
    <citation type="submission" date="2019-03" db="EMBL/GenBank/DDBJ databases">
        <title>Genomic Encyclopedia of Archaeal and Bacterial Type Strains, Phase II (KMG-II): from individual species to whole genera.</title>
        <authorList>
            <person name="Goeker M."/>
        </authorList>
    </citation>
    <scope>NUCLEOTIDE SEQUENCE [LARGE SCALE GENOMIC DNA]</scope>
    <source>
        <strain evidence="3 4">DSM 25233</strain>
    </source>
</reference>
<feature type="signal peptide" evidence="1">
    <location>
        <begin position="1"/>
        <end position="26"/>
    </location>
</feature>
<dbReference type="GO" id="GO:0016787">
    <property type="term" value="F:hydrolase activity"/>
    <property type="evidence" value="ECO:0007669"/>
    <property type="project" value="InterPro"/>
</dbReference>
<dbReference type="EMBL" id="SOAY01000010">
    <property type="protein sequence ID" value="TDT47384.1"/>
    <property type="molecule type" value="Genomic_DNA"/>
</dbReference>